<dbReference type="Gene3D" id="3.30.530.20">
    <property type="match status" value="1"/>
</dbReference>
<dbReference type="PANTHER" id="PTHR36166:SF1">
    <property type="entry name" value="SRPBCC DOMAIN-CONTAINING PROTEIN"/>
    <property type="match status" value="1"/>
</dbReference>
<organism evidence="1 2">
    <name type="scientific">Tenacibaculum tangerinum</name>
    <dbReference type="NCBI Taxonomy" id="3038772"/>
    <lineage>
        <taxon>Bacteria</taxon>
        <taxon>Pseudomonadati</taxon>
        <taxon>Bacteroidota</taxon>
        <taxon>Flavobacteriia</taxon>
        <taxon>Flavobacteriales</taxon>
        <taxon>Flavobacteriaceae</taxon>
        <taxon>Tenacibaculum</taxon>
    </lineage>
</organism>
<dbReference type="CDD" id="cd07822">
    <property type="entry name" value="SRPBCC_4"/>
    <property type="match status" value="1"/>
</dbReference>
<dbReference type="InterPro" id="IPR023393">
    <property type="entry name" value="START-like_dom_sf"/>
</dbReference>
<dbReference type="PANTHER" id="PTHR36166">
    <property type="entry name" value="CHROMOSOME 9, WHOLE GENOME SHOTGUN SEQUENCE"/>
    <property type="match status" value="1"/>
</dbReference>
<dbReference type="Proteomes" id="UP001232001">
    <property type="component" value="Chromosome"/>
</dbReference>
<dbReference type="EMBL" id="CP122539">
    <property type="protein sequence ID" value="WGH75461.1"/>
    <property type="molecule type" value="Genomic_DNA"/>
</dbReference>
<dbReference type="SUPFAM" id="SSF55961">
    <property type="entry name" value="Bet v1-like"/>
    <property type="match status" value="1"/>
</dbReference>
<evidence type="ECO:0000313" key="2">
    <source>
        <dbReference type="Proteomes" id="UP001232001"/>
    </source>
</evidence>
<name>A0ABY8L1Y1_9FLAO</name>
<reference evidence="1 2" key="1">
    <citation type="submission" date="2023-04" db="EMBL/GenBank/DDBJ databases">
        <title>Tenacibaculum tangerinum sp. nov., isolated from sea tidal flat of South Korea.</title>
        <authorList>
            <person name="Lee S.H."/>
            <person name="Kim J.-J."/>
        </authorList>
    </citation>
    <scope>NUCLEOTIDE SEQUENCE [LARGE SCALE GENOMIC DNA]</scope>
    <source>
        <strain evidence="1 2">GRR-S3-23</strain>
    </source>
</reference>
<sequence length="142" mass="16037">MTKKISAQININATPEKVWSVLTNIHSYPEWNPFITKIEGILAIGKTIKITVRPEGSSTMTFKPTILTYTENKILLWQGKLLVKGLFDGKHKFELIDNENGSTTFIQSEIFTGILVGIFDLTNTEKGFEKMNVALKKRCENS</sequence>
<gene>
    <name evidence="1" type="ORF">P8625_15535</name>
</gene>
<dbReference type="RefSeq" id="WP_279651335.1">
    <property type="nucleotide sequence ID" value="NZ_CP122539.1"/>
</dbReference>
<dbReference type="Pfam" id="PF10604">
    <property type="entry name" value="Polyketide_cyc2"/>
    <property type="match status" value="1"/>
</dbReference>
<proteinExistence type="predicted"/>
<keyword evidence="2" id="KW-1185">Reference proteome</keyword>
<protein>
    <submittedName>
        <fullName evidence="1">SRPBCC domain-containing protein</fullName>
    </submittedName>
</protein>
<evidence type="ECO:0000313" key="1">
    <source>
        <dbReference type="EMBL" id="WGH75461.1"/>
    </source>
</evidence>
<dbReference type="InterPro" id="IPR019587">
    <property type="entry name" value="Polyketide_cyclase/dehydratase"/>
</dbReference>
<accession>A0ABY8L1Y1</accession>